<dbReference type="PRINTS" id="PR00081">
    <property type="entry name" value="GDHRDH"/>
</dbReference>
<protein>
    <recommendedName>
        <fullName evidence="4">SDR family oxidoreductase</fullName>
    </recommendedName>
</protein>
<keyword evidence="2" id="KW-0560">Oxidoreductase</keyword>
<dbReference type="FunFam" id="3.40.50.720:FF:000084">
    <property type="entry name" value="Short-chain dehydrogenase reductase"/>
    <property type="match status" value="1"/>
</dbReference>
<dbReference type="InterPro" id="IPR020904">
    <property type="entry name" value="Sc_DH/Rdtase_CS"/>
</dbReference>
<dbReference type="SUPFAM" id="SSF51735">
    <property type="entry name" value="NAD(P)-binding Rossmann-fold domains"/>
    <property type="match status" value="1"/>
</dbReference>
<sequence>VTGASRGIGKAISQRLYQDGYHIIGTYNSTKPTANSAESHNFVQLDCGNDDSIEAIARALSDSELHGIVNNAGTIEFEDFQNFDLKSWQRTFAVNLDGVLKLTLALKDRLGANGSVVNIASTDGFIGGFDTMGYAASKAAVINLTKSLAINFGPQNIRVNAVAPGWIQTDMGTKMPEVAIDHTALGRLGLPEEIAGVVSFLISSDSSYITGETIVVDGGYYCIDPVMKLEANDS</sequence>
<evidence type="ECO:0000313" key="3">
    <source>
        <dbReference type="EMBL" id="SVB37406.1"/>
    </source>
</evidence>
<dbReference type="PRINTS" id="PR00080">
    <property type="entry name" value="SDRFAMILY"/>
</dbReference>
<evidence type="ECO:0000256" key="1">
    <source>
        <dbReference type="ARBA" id="ARBA00006484"/>
    </source>
</evidence>
<comment type="similarity">
    <text evidence="1">Belongs to the short-chain dehydrogenases/reductases (SDR) family.</text>
</comment>
<dbReference type="AlphaFoldDB" id="A0A382DFX7"/>
<organism evidence="3">
    <name type="scientific">marine metagenome</name>
    <dbReference type="NCBI Taxonomy" id="408172"/>
    <lineage>
        <taxon>unclassified sequences</taxon>
        <taxon>metagenomes</taxon>
        <taxon>ecological metagenomes</taxon>
    </lineage>
</organism>
<evidence type="ECO:0000256" key="2">
    <source>
        <dbReference type="ARBA" id="ARBA00023002"/>
    </source>
</evidence>
<accession>A0A382DFX7</accession>
<dbReference type="InterPro" id="IPR036291">
    <property type="entry name" value="NAD(P)-bd_dom_sf"/>
</dbReference>
<proteinExistence type="inferred from homology"/>
<dbReference type="PANTHER" id="PTHR42760:SF115">
    <property type="entry name" value="3-OXOACYL-[ACYL-CARRIER-PROTEIN] REDUCTASE FABG"/>
    <property type="match status" value="1"/>
</dbReference>
<dbReference type="Pfam" id="PF13561">
    <property type="entry name" value="adh_short_C2"/>
    <property type="match status" value="1"/>
</dbReference>
<dbReference type="CDD" id="cd05233">
    <property type="entry name" value="SDR_c"/>
    <property type="match status" value="1"/>
</dbReference>
<dbReference type="InterPro" id="IPR002347">
    <property type="entry name" value="SDR_fam"/>
</dbReference>
<gene>
    <name evidence="3" type="ORF">METZ01_LOCUS190260</name>
</gene>
<reference evidence="3" key="1">
    <citation type="submission" date="2018-05" db="EMBL/GenBank/DDBJ databases">
        <authorList>
            <person name="Lanie J.A."/>
            <person name="Ng W.-L."/>
            <person name="Kazmierczak K.M."/>
            <person name="Andrzejewski T.M."/>
            <person name="Davidsen T.M."/>
            <person name="Wayne K.J."/>
            <person name="Tettelin H."/>
            <person name="Glass J.I."/>
            <person name="Rusch D."/>
            <person name="Podicherti R."/>
            <person name="Tsui H.-C.T."/>
            <person name="Winkler M.E."/>
        </authorList>
    </citation>
    <scope>NUCLEOTIDE SEQUENCE</scope>
</reference>
<feature type="non-terminal residue" evidence="3">
    <location>
        <position position="1"/>
    </location>
</feature>
<evidence type="ECO:0008006" key="4">
    <source>
        <dbReference type="Google" id="ProtNLM"/>
    </source>
</evidence>
<dbReference type="PANTHER" id="PTHR42760">
    <property type="entry name" value="SHORT-CHAIN DEHYDROGENASES/REDUCTASES FAMILY MEMBER"/>
    <property type="match status" value="1"/>
</dbReference>
<dbReference type="EMBL" id="UINC01039226">
    <property type="protein sequence ID" value="SVB37406.1"/>
    <property type="molecule type" value="Genomic_DNA"/>
</dbReference>
<dbReference type="PROSITE" id="PS00061">
    <property type="entry name" value="ADH_SHORT"/>
    <property type="match status" value="1"/>
</dbReference>
<dbReference type="Gene3D" id="3.40.50.720">
    <property type="entry name" value="NAD(P)-binding Rossmann-like Domain"/>
    <property type="match status" value="1"/>
</dbReference>
<name>A0A382DFX7_9ZZZZ</name>
<dbReference type="GO" id="GO:0016616">
    <property type="term" value="F:oxidoreductase activity, acting on the CH-OH group of donors, NAD or NADP as acceptor"/>
    <property type="evidence" value="ECO:0007669"/>
    <property type="project" value="TreeGrafter"/>
</dbReference>